<dbReference type="InterPro" id="IPR020846">
    <property type="entry name" value="MFS_dom"/>
</dbReference>
<feature type="transmembrane region" description="Helical" evidence="7">
    <location>
        <begin position="302"/>
        <end position="322"/>
    </location>
</feature>
<feature type="transmembrane region" description="Helical" evidence="7">
    <location>
        <begin position="107"/>
        <end position="126"/>
    </location>
</feature>
<dbReference type="GO" id="GO:0005886">
    <property type="term" value="C:plasma membrane"/>
    <property type="evidence" value="ECO:0007669"/>
    <property type="project" value="TreeGrafter"/>
</dbReference>
<organism evidence="9 10">
    <name type="scientific">Trematosphaeria pertusa</name>
    <dbReference type="NCBI Taxonomy" id="390896"/>
    <lineage>
        <taxon>Eukaryota</taxon>
        <taxon>Fungi</taxon>
        <taxon>Dikarya</taxon>
        <taxon>Ascomycota</taxon>
        <taxon>Pezizomycotina</taxon>
        <taxon>Dothideomycetes</taxon>
        <taxon>Pleosporomycetidae</taxon>
        <taxon>Pleosporales</taxon>
        <taxon>Massarineae</taxon>
        <taxon>Trematosphaeriaceae</taxon>
        <taxon>Trematosphaeria</taxon>
    </lineage>
</organism>
<dbReference type="CDD" id="cd17502">
    <property type="entry name" value="MFS_Azr1_MDR_like"/>
    <property type="match status" value="1"/>
</dbReference>
<keyword evidence="5 7" id="KW-0472">Membrane</keyword>
<dbReference type="PANTHER" id="PTHR23501">
    <property type="entry name" value="MAJOR FACILITATOR SUPERFAMILY"/>
    <property type="match status" value="1"/>
</dbReference>
<evidence type="ECO:0000256" key="1">
    <source>
        <dbReference type="ARBA" id="ARBA00004141"/>
    </source>
</evidence>
<feature type="transmembrane region" description="Helical" evidence="7">
    <location>
        <begin position="369"/>
        <end position="387"/>
    </location>
</feature>
<proteinExistence type="predicted"/>
<sequence length="541" mass="57553">MDAIELQDRRPPLENTTSNHDDSTPAAPPTPKHPHGIRLLLITIGLILSILLAALDQSIIATAIPSITDSFGSISNIAWYGSAYSITNTAFQSSWGKAYRYFDLKRTFFLAIAVFEIGNVICATAPSSTVLILGRVVSGLGGGGVMTGAFIIIAFTVEERLRAAYMGVLGVTFGSASVVGPLMGGALTDGPGWRWCFWVFLPIGFAATAIMFLAFKSPMAPKEATLPERFIQMDLGGGTLATGALSCFVLTMHWAGVYSWGHRRVILSLVGFILLFICFVANEWWMGSKAMVQAHLLKNKLILANLGYIFFLAGAFFPLLYTLPVQFQSVNDTSASQSGVRLIPLILGVSVFTMVSNGLLTFWRHYKPFLLVGALLATAGVSNIYTLNATATTATWIGYEVLTATGVGLALQIPMIANQAAVGADDMAAVTSLTLFIENCGTALFVASGEAAFTQALVDSLGRNLPSVDPHTILNAGATQVRNLFSDGELDQILSSYLYGCKVSHIISVSCGAAASLISMSNAGPAAVREVKLRLKKSHAG</sequence>
<comment type="subcellular location">
    <subcellularLocation>
        <location evidence="1">Membrane</location>
        <topology evidence="1">Multi-pass membrane protein</topology>
    </subcellularLocation>
</comment>
<dbReference type="PROSITE" id="PS50850">
    <property type="entry name" value="MFS"/>
    <property type="match status" value="1"/>
</dbReference>
<feature type="transmembrane region" description="Helical" evidence="7">
    <location>
        <begin position="132"/>
        <end position="157"/>
    </location>
</feature>
<evidence type="ECO:0000256" key="7">
    <source>
        <dbReference type="SAM" id="Phobius"/>
    </source>
</evidence>
<feature type="compositionally biased region" description="Basic and acidic residues" evidence="6">
    <location>
        <begin position="1"/>
        <end position="12"/>
    </location>
</feature>
<dbReference type="Gene3D" id="1.20.1250.20">
    <property type="entry name" value="MFS general substrate transporter like domains"/>
    <property type="match status" value="1"/>
</dbReference>
<dbReference type="Pfam" id="PF07690">
    <property type="entry name" value="MFS_1"/>
    <property type="match status" value="1"/>
</dbReference>
<dbReference type="PANTHER" id="PTHR23501:SF177">
    <property type="entry name" value="MAJOR FACILITATOR SUPERFAMILY (MFS) PROFILE DOMAIN-CONTAINING PROTEIN-RELATED"/>
    <property type="match status" value="1"/>
</dbReference>
<feature type="transmembrane region" description="Helical" evidence="7">
    <location>
        <begin position="195"/>
        <end position="215"/>
    </location>
</feature>
<keyword evidence="3 7" id="KW-0812">Transmembrane</keyword>
<feature type="transmembrane region" description="Helical" evidence="7">
    <location>
        <begin position="342"/>
        <end position="362"/>
    </location>
</feature>
<protein>
    <submittedName>
        <fullName evidence="9">MFS gliotoxin efflux transporter glia</fullName>
    </submittedName>
</protein>
<dbReference type="InterPro" id="IPR036259">
    <property type="entry name" value="MFS_trans_sf"/>
</dbReference>
<keyword evidence="4 7" id="KW-1133">Transmembrane helix</keyword>
<feature type="transmembrane region" description="Helical" evidence="7">
    <location>
        <begin position="164"/>
        <end position="183"/>
    </location>
</feature>
<evidence type="ECO:0000256" key="3">
    <source>
        <dbReference type="ARBA" id="ARBA00022692"/>
    </source>
</evidence>
<evidence type="ECO:0000256" key="5">
    <source>
        <dbReference type="ARBA" id="ARBA00023136"/>
    </source>
</evidence>
<dbReference type="InterPro" id="IPR001958">
    <property type="entry name" value="Tet-R_TetA/multi-R_MdtG-like"/>
</dbReference>
<dbReference type="GeneID" id="54586784"/>
<dbReference type="AlphaFoldDB" id="A0A6A6IG99"/>
<dbReference type="GO" id="GO:0022857">
    <property type="term" value="F:transmembrane transporter activity"/>
    <property type="evidence" value="ECO:0007669"/>
    <property type="project" value="InterPro"/>
</dbReference>
<feature type="transmembrane region" description="Helical" evidence="7">
    <location>
        <begin position="37"/>
        <end position="55"/>
    </location>
</feature>
<dbReference type="SUPFAM" id="SSF103473">
    <property type="entry name" value="MFS general substrate transporter"/>
    <property type="match status" value="1"/>
</dbReference>
<feature type="region of interest" description="Disordered" evidence="6">
    <location>
        <begin position="1"/>
        <end position="32"/>
    </location>
</feature>
<feature type="transmembrane region" description="Helical" evidence="7">
    <location>
        <begin position="235"/>
        <end position="255"/>
    </location>
</feature>
<dbReference type="EMBL" id="ML987196">
    <property type="protein sequence ID" value="KAF2248553.1"/>
    <property type="molecule type" value="Genomic_DNA"/>
</dbReference>
<evidence type="ECO:0000313" key="9">
    <source>
        <dbReference type="EMBL" id="KAF2248553.1"/>
    </source>
</evidence>
<feature type="transmembrane region" description="Helical" evidence="7">
    <location>
        <begin position="261"/>
        <end position="281"/>
    </location>
</feature>
<name>A0A6A6IG99_9PLEO</name>
<evidence type="ECO:0000259" key="8">
    <source>
        <dbReference type="PROSITE" id="PS50850"/>
    </source>
</evidence>
<accession>A0A6A6IG99</accession>
<evidence type="ECO:0000256" key="2">
    <source>
        <dbReference type="ARBA" id="ARBA00022448"/>
    </source>
</evidence>
<dbReference type="InterPro" id="IPR011701">
    <property type="entry name" value="MFS"/>
</dbReference>
<evidence type="ECO:0000256" key="6">
    <source>
        <dbReference type="SAM" id="MobiDB-lite"/>
    </source>
</evidence>
<dbReference type="RefSeq" id="XP_033683557.1">
    <property type="nucleotide sequence ID" value="XM_033833454.1"/>
</dbReference>
<dbReference type="Proteomes" id="UP000800094">
    <property type="component" value="Unassembled WGS sequence"/>
</dbReference>
<evidence type="ECO:0000313" key="10">
    <source>
        <dbReference type="Proteomes" id="UP000800094"/>
    </source>
</evidence>
<dbReference type="PRINTS" id="PR01035">
    <property type="entry name" value="TCRTETA"/>
</dbReference>
<gene>
    <name evidence="9" type="ORF">BU26DRAFT_565938</name>
</gene>
<reference evidence="9" key="1">
    <citation type="journal article" date="2020" name="Stud. Mycol.">
        <title>101 Dothideomycetes genomes: a test case for predicting lifestyles and emergence of pathogens.</title>
        <authorList>
            <person name="Haridas S."/>
            <person name="Albert R."/>
            <person name="Binder M."/>
            <person name="Bloem J."/>
            <person name="Labutti K."/>
            <person name="Salamov A."/>
            <person name="Andreopoulos B."/>
            <person name="Baker S."/>
            <person name="Barry K."/>
            <person name="Bills G."/>
            <person name="Bluhm B."/>
            <person name="Cannon C."/>
            <person name="Castanera R."/>
            <person name="Culley D."/>
            <person name="Daum C."/>
            <person name="Ezra D."/>
            <person name="Gonzalez J."/>
            <person name="Henrissat B."/>
            <person name="Kuo A."/>
            <person name="Liang C."/>
            <person name="Lipzen A."/>
            <person name="Lutzoni F."/>
            <person name="Magnuson J."/>
            <person name="Mondo S."/>
            <person name="Nolan M."/>
            <person name="Ohm R."/>
            <person name="Pangilinan J."/>
            <person name="Park H.-J."/>
            <person name="Ramirez L."/>
            <person name="Alfaro M."/>
            <person name="Sun H."/>
            <person name="Tritt A."/>
            <person name="Yoshinaga Y."/>
            <person name="Zwiers L.-H."/>
            <person name="Turgeon B."/>
            <person name="Goodwin S."/>
            <person name="Spatafora J."/>
            <person name="Crous P."/>
            <person name="Grigoriev I."/>
        </authorList>
    </citation>
    <scope>NUCLEOTIDE SEQUENCE</scope>
    <source>
        <strain evidence="9">CBS 122368</strain>
    </source>
</reference>
<dbReference type="OrthoDB" id="10021397at2759"/>
<feature type="domain" description="Major facilitator superfamily (MFS) profile" evidence="8">
    <location>
        <begin position="42"/>
        <end position="541"/>
    </location>
</feature>
<evidence type="ECO:0000256" key="4">
    <source>
        <dbReference type="ARBA" id="ARBA00022989"/>
    </source>
</evidence>
<keyword evidence="2" id="KW-0813">Transport</keyword>
<keyword evidence="10" id="KW-1185">Reference proteome</keyword>